<organism evidence="1 2">
    <name type="scientific">Marininema halotolerans</name>
    <dbReference type="NCBI Taxonomy" id="1155944"/>
    <lineage>
        <taxon>Bacteria</taxon>
        <taxon>Bacillati</taxon>
        <taxon>Bacillota</taxon>
        <taxon>Bacilli</taxon>
        <taxon>Bacillales</taxon>
        <taxon>Thermoactinomycetaceae</taxon>
        <taxon>Marininema</taxon>
    </lineage>
</organism>
<dbReference type="RefSeq" id="WP_091833039.1">
    <property type="nucleotide sequence ID" value="NZ_FPAA01000001.1"/>
</dbReference>
<gene>
    <name evidence="1" type="ORF">SAMN05444972_101405</name>
</gene>
<dbReference type="Proteomes" id="UP000198660">
    <property type="component" value="Unassembled WGS sequence"/>
</dbReference>
<evidence type="ECO:0000313" key="2">
    <source>
        <dbReference type="Proteomes" id="UP000198660"/>
    </source>
</evidence>
<keyword evidence="2" id="KW-1185">Reference proteome</keyword>
<dbReference type="EMBL" id="FPAA01000001">
    <property type="protein sequence ID" value="SFS36051.1"/>
    <property type="molecule type" value="Genomic_DNA"/>
</dbReference>
<evidence type="ECO:0008006" key="3">
    <source>
        <dbReference type="Google" id="ProtNLM"/>
    </source>
</evidence>
<proteinExistence type="predicted"/>
<protein>
    <recommendedName>
        <fullName evidence="3">MSP domain-containing protein</fullName>
    </recommendedName>
</protein>
<evidence type="ECO:0000313" key="1">
    <source>
        <dbReference type="EMBL" id="SFS36051.1"/>
    </source>
</evidence>
<name>A0A1I6P790_9BACL</name>
<dbReference type="AlphaFoldDB" id="A0A1I6P790"/>
<accession>A0A1I6P790</accession>
<sequence length="102" mass="11346">MAVVSFTNRSRNNVFRFIVRFRAPDRDCFVTRIVQPGQTKVAPIHPTARGDVQVTAGVQGPQLQPPSTDPEFRVVSVNTTPRPVNMSLIGRERSIIVSKAFI</sequence>
<reference evidence="2" key="1">
    <citation type="submission" date="2016-10" db="EMBL/GenBank/DDBJ databases">
        <authorList>
            <person name="Varghese N."/>
            <person name="Submissions S."/>
        </authorList>
    </citation>
    <scope>NUCLEOTIDE SEQUENCE [LARGE SCALE GENOMIC DNA]</scope>
    <source>
        <strain evidence="2">DSM 45789</strain>
    </source>
</reference>